<dbReference type="KEGG" id="glz:GLAREA_12219"/>
<dbReference type="OrthoDB" id="2428527at2759"/>
<dbReference type="GeneID" id="19471260"/>
<feature type="region of interest" description="Disordered" evidence="5">
    <location>
        <begin position="1"/>
        <end position="49"/>
    </location>
</feature>
<evidence type="ECO:0000313" key="9">
    <source>
        <dbReference type="Proteomes" id="UP000016922"/>
    </source>
</evidence>
<feature type="domain" description="Major facilitator superfamily (MFS) profile" evidence="7">
    <location>
        <begin position="179"/>
        <end position="656"/>
    </location>
</feature>
<dbReference type="Proteomes" id="UP000016922">
    <property type="component" value="Unassembled WGS sequence"/>
</dbReference>
<dbReference type="HOGENOM" id="CLU_000960_27_4_1"/>
<feature type="transmembrane region" description="Helical" evidence="6">
    <location>
        <begin position="467"/>
        <end position="485"/>
    </location>
</feature>
<feature type="transmembrane region" description="Helical" evidence="6">
    <location>
        <begin position="555"/>
        <end position="581"/>
    </location>
</feature>
<dbReference type="InterPro" id="IPR036259">
    <property type="entry name" value="MFS_trans_sf"/>
</dbReference>
<keyword evidence="2 6" id="KW-0812">Transmembrane</keyword>
<dbReference type="CDD" id="cd17476">
    <property type="entry name" value="MFS_Amf1_MDR_like"/>
    <property type="match status" value="1"/>
</dbReference>
<feature type="compositionally biased region" description="Basic and acidic residues" evidence="5">
    <location>
        <begin position="14"/>
        <end position="27"/>
    </location>
</feature>
<evidence type="ECO:0000313" key="8">
    <source>
        <dbReference type="EMBL" id="EPE32137.1"/>
    </source>
</evidence>
<evidence type="ECO:0000259" key="7">
    <source>
        <dbReference type="PROSITE" id="PS50850"/>
    </source>
</evidence>
<feature type="compositionally biased region" description="Basic residues" evidence="5">
    <location>
        <begin position="28"/>
        <end position="47"/>
    </location>
</feature>
<comment type="subcellular location">
    <subcellularLocation>
        <location evidence="1">Membrane</location>
        <topology evidence="1">Multi-pass membrane protein</topology>
    </subcellularLocation>
</comment>
<feature type="compositionally biased region" description="Polar residues" evidence="5">
    <location>
        <begin position="1"/>
        <end position="12"/>
    </location>
</feature>
<feature type="transmembrane region" description="Helical" evidence="6">
    <location>
        <begin position="505"/>
        <end position="523"/>
    </location>
</feature>
<proteinExistence type="predicted"/>
<feature type="transmembrane region" description="Helical" evidence="6">
    <location>
        <begin position="593"/>
        <end position="613"/>
    </location>
</feature>
<evidence type="ECO:0000256" key="3">
    <source>
        <dbReference type="ARBA" id="ARBA00022989"/>
    </source>
</evidence>
<reference evidence="8 9" key="1">
    <citation type="journal article" date="2013" name="BMC Genomics">
        <title>Genomics-driven discovery of the pneumocandin biosynthetic gene cluster in the fungus Glarea lozoyensis.</title>
        <authorList>
            <person name="Chen L."/>
            <person name="Yue Q."/>
            <person name="Zhang X."/>
            <person name="Xiang M."/>
            <person name="Wang C."/>
            <person name="Li S."/>
            <person name="Che Y."/>
            <person name="Ortiz-Lopez F.J."/>
            <person name="Bills G.F."/>
            <person name="Liu X."/>
            <person name="An Z."/>
        </authorList>
    </citation>
    <scope>NUCLEOTIDE SEQUENCE [LARGE SCALE GENOMIC DNA]</scope>
    <source>
        <strain evidence="9">ATCC 20868 / MF5171</strain>
    </source>
</reference>
<protein>
    <submittedName>
        <fullName evidence="8">MFS general substrate transporter</fullName>
    </submittedName>
</protein>
<evidence type="ECO:0000256" key="1">
    <source>
        <dbReference type="ARBA" id="ARBA00004141"/>
    </source>
</evidence>
<feature type="transmembrane region" description="Helical" evidence="6">
    <location>
        <begin position="395"/>
        <end position="414"/>
    </location>
</feature>
<feature type="transmembrane region" description="Helical" evidence="6">
    <location>
        <begin position="633"/>
        <end position="657"/>
    </location>
</feature>
<dbReference type="GO" id="GO:0022857">
    <property type="term" value="F:transmembrane transporter activity"/>
    <property type="evidence" value="ECO:0007669"/>
    <property type="project" value="InterPro"/>
</dbReference>
<organism evidence="8 9">
    <name type="scientific">Glarea lozoyensis (strain ATCC 20868 / MF5171)</name>
    <dbReference type="NCBI Taxonomy" id="1116229"/>
    <lineage>
        <taxon>Eukaryota</taxon>
        <taxon>Fungi</taxon>
        <taxon>Dikarya</taxon>
        <taxon>Ascomycota</taxon>
        <taxon>Pezizomycotina</taxon>
        <taxon>Leotiomycetes</taxon>
        <taxon>Helotiales</taxon>
        <taxon>Helotiaceae</taxon>
        <taxon>Glarea</taxon>
    </lineage>
</organism>
<dbReference type="PROSITE" id="PS50850">
    <property type="entry name" value="MFS"/>
    <property type="match status" value="1"/>
</dbReference>
<feature type="transmembrane region" description="Helical" evidence="6">
    <location>
        <begin position="318"/>
        <end position="341"/>
    </location>
</feature>
<dbReference type="RefSeq" id="XP_008081192.1">
    <property type="nucleotide sequence ID" value="XM_008083001.1"/>
</dbReference>
<dbReference type="Gene3D" id="1.20.1250.20">
    <property type="entry name" value="MFS general substrate transporter like domains"/>
    <property type="match status" value="2"/>
</dbReference>
<feature type="transmembrane region" description="Helical" evidence="6">
    <location>
        <begin position="347"/>
        <end position="368"/>
    </location>
</feature>
<sequence>MIPTRETIQATKSLHREKTIDPPVPERVRRKPVASRLSGSRRSRPSIRTRLNSWEREMEEPLWRNSRPVAVDTPTAEPGVSDEMDIQEPHSQFGGIPHSNDIDNDPNSRVSGDWQQVENLYPNYNYSGDIGHGNIHDMNDFSSTTIDTQRVKIPPPLTLKPASSTTQPTPKSGLQDIALIATICAAHFLTQAGLAQSIAPIPNISQSFTTPTHTPSPSWYSAAYSLTVGTFILPSGRLGDIYGLKRLFIIGWLWFALSSLSAGFNPRILETIDQQSSSRGEAFFCVCRALQGIGPALLMPNGLGILGRRYEGKRKNMAFAFFGASAPVGFVVGAVMSSLLAEKIHWVWAYWAQAIVCLVMAVVSLMVIPSIPASSQENATTAEGSSEVESIWKRLDVPGAITGVTALILINIALNQATLVSWSTPYTYFILIIGLILLTLFLFLEFTPSLTPHPLIPPPLLTLDTSFILICIAFGWATFGIWIFYLWSYLSTLRTLPPLQTSLQFSPAAPSGLLAALTTGFLLSKTTPQILMLLSMCAFFTGTTLIATAPVNQTYWAQTLLSILVMPWGMDMSFPSATILLSGKVAPEHQGVAMSLVNTVVNYSISVGLGLAGTVERGVDGDGTGVLRGFRGAWYLGMGLSGVGIVVAVVFLVGTVGKGGGWWRSLRG</sequence>
<dbReference type="SUPFAM" id="SSF103473">
    <property type="entry name" value="MFS general substrate transporter"/>
    <property type="match status" value="1"/>
</dbReference>
<dbReference type="Pfam" id="PF07690">
    <property type="entry name" value="MFS_1"/>
    <property type="match status" value="1"/>
</dbReference>
<feature type="transmembrane region" description="Helical" evidence="6">
    <location>
        <begin position="247"/>
        <end position="269"/>
    </location>
</feature>
<evidence type="ECO:0000256" key="4">
    <source>
        <dbReference type="ARBA" id="ARBA00023136"/>
    </source>
</evidence>
<dbReference type="AlphaFoldDB" id="S3D0T0"/>
<dbReference type="PANTHER" id="PTHR42718:SF1">
    <property type="entry name" value="LOW AFFINITY AMMONIUM TRANSPORTER"/>
    <property type="match status" value="1"/>
</dbReference>
<accession>S3D0T0</accession>
<dbReference type="eggNOG" id="KOG0254">
    <property type="taxonomic scope" value="Eukaryota"/>
</dbReference>
<dbReference type="GO" id="GO:0016020">
    <property type="term" value="C:membrane"/>
    <property type="evidence" value="ECO:0007669"/>
    <property type="project" value="UniProtKB-SubCell"/>
</dbReference>
<gene>
    <name evidence="8" type="ORF">GLAREA_12219</name>
</gene>
<dbReference type="PANTHER" id="PTHR42718">
    <property type="entry name" value="MAJOR FACILITATOR SUPERFAMILY MULTIDRUG TRANSPORTER MFSC"/>
    <property type="match status" value="1"/>
</dbReference>
<dbReference type="OMA" id="GWTLSCI"/>
<keyword evidence="9" id="KW-1185">Reference proteome</keyword>
<evidence type="ECO:0000256" key="2">
    <source>
        <dbReference type="ARBA" id="ARBA00022692"/>
    </source>
</evidence>
<dbReference type="EMBL" id="KE145360">
    <property type="protein sequence ID" value="EPE32137.1"/>
    <property type="molecule type" value="Genomic_DNA"/>
</dbReference>
<feature type="transmembrane region" description="Helical" evidence="6">
    <location>
        <begin position="530"/>
        <end position="549"/>
    </location>
</feature>
<dbReference type="InterPro" id="IPR011701">
    <property type="entry name" value="MFS"/>
</dbReference>
<name>S3D0T0_GLAL2</name>
<evidence type="ECO:0000256" key="6">
    <source>
        <dbReference type="SAM" id="Phobius"/>
    </source>
</evidence>
<feature type="transmembrane region" description="Helical" evidence="6">
    <location>
        <begin position="426"/>
        <end position="446"/>
    </location>
</feature>
<feature type="transmembrane region" description="Helical" evidence="6">
    <location>
        <begin position="289"/>
        <end position="306"/>
    </location>
</feature>
<keyword evidence="4 6" id="KW-0472">Membrane</keyword>
<keyword evidence="3 6" id="KW-1133">Transmembrane helix</keyword>
<evidence type="ECO:0000256" key="5">
    <source>
        <dbReference type="SAM" id="MobiDB-lite"/>
    </source>
</evidence>
<dbReference type="InterPro" id="IPR020846">
    <property type="entry name" value="MFS_dom"/>
</dbReference>